<dbReference type="Pfam" id="PF02518">
    <property type="entry name" value="HATPase_c"/>
    <property type="match status" value="1"/>
</dbReference>
<dbReference type="PROSITE" id="PS50109">
    <property type="entry name" value="HIS_KIN"/>
    <property type="match status" value="1"/>
</dbReference>
<evidence type="ECO:0000256" key="2">
    <source>
        <dbReference type="ARBA" id="ARBA00012438"/>
    </source>
</evidence>
<keyword evidence="13" id="KW-1185">Reference proteome</keyword>
<evidence type="ECO:0000256" key="10">
    <source>
        <dbReference type="SAM" id="Phobius"/>
    </source>
</evidence>
<evidence type="ECO:0000256" key="9">
    <source>
        <dbReference type="PROSITE-ProRule" id="PRU00339"/>
    </source>
</evidence>
<keyword evidence="8" id="KW-0902">Two-component regulatory system</keyword>
<evidence type="ECO:0000313" key="12">
    <source>
        <dbReference type="EMBL" id="BEV05816.1"/>
    </source>
</evidence>
<dbReference type="Pfam" id="PF13181">
    <property type="entry name" value="TPR_8"/>
    <property type="match status" value="1"/>
</dbReference>
<dbReference type="InterPro" id="IPR036890">
    <property type="entry name" value="HATPase_C_sf"/>
</dbReference>
<dbReference type="EC" id="2.7.13.3" evidence="2"/>
<keyword evidence="10" id="KW-1133">Transmembrane helix</keyword>
<keyword evidence="10" id="KW-0812">Transmembrane</keyword>
<dbReference type="PANTHER" id="PTHR24421:SF10">
    <property type="entry name" value="NITRATE_NITRITE SENSOR PROTEIN NARQ"/>
    <property type="match status" value="1"/>
</dbReference>
<keyword evidence="10" id="KW-0472">Membrane</keyword>
<keyword evidence="6" id="KW-0418">Kinase</keyword>
<gene>
    <name evidence="12" type="ORF">CRDW_31900</name>
</gene>
<name>A0ABM8K9V5_9FLAO</name>
<dbReference type="Proteomes" id="UP001380186">
    <property type="component" value="Chromosome"/>
</dbReference>
<dbReference type="SMART" id="SM00028">
    <property type="entry name" value="TPR"/>
    <property type="match status" value="5"/>
</dbReference>
<keyword evidence="7" id="KW-0067">ATP-binding</keyword>
<dbReference type="SUPFAM" id="SSF48452">
    <property type="entry name" value="TPR-like"/>
    <property type="match status" value="2"/>
</dbReference>
<proteinExistence type="predicted"/>
<keyword evidence="4" id="KW-0808">Transferase</keyword>
<dbReference type="InterPro" id="IPR019734">
    <property type="entry name" value="TPR_rpt"/>
</dbReference>
<dbReference type="InterPro" id="IPR050482">
    <property type="entry name" value="Sensor_HK_TwoCompSys"/>
</dbReference>
<dbReference type="Pfam" id="PF07730">
    <property type="entry name" value="HisKA_3"/>
    <property type="match status" value="1"/>
</dbReference>
<feature type="transmembrane region" description="Helical" evidence="10">
    <location>
        <begin position="385"/>
        <end position="405"/>
    </location>
</feature>
<dbReference type="InterPro" id="IPR003594">
    <property type="entry name" value="HATPase_dom"/>
</dbReference>
<organism evidence="12 13">
    <name type="scientific">Chryseobacterium gambrini</name>
    <dbReference type="NCBI Taxonomy" id="373672"/>
    <lineage>
        <taxon>Bacteria</taxon>
        <taxon>Pseudomonadati</taxon>
        <taxon>Bacteroidota</taxon>
        <taxon>Flavobacteriia</taxon>
        <taxon>Flavobacteriales</taxon>
        <taxon>Weeksellaceae</taxon>
        <taxon>Chryseobacterium group</taxon>
        <taxon>Chryseobacterium</taxon>
    </lineage>
</organism>
<dbReference type="InterPro" id="IPR011712">
    <property type="entry name" value="Sig_transdc_His_kin_sub3_dim/P"/>
</dbReference>
<keyword evidence="3" id="KW-0597">Phosphoprotein</keyword>
<keyword evidence="9" id="KW-0802">TPR repeat</keyword>
<dbReference type="CDD" id="cd16917">
    <property type="entry name" value="HATPase_UhpB-NarQ-NarX-like"/>
    <property type="match status" value="1"/>
</dbReference>
<dbReference type="Gene3D" id="1.20.5.1930">
    <property type="match status" value="1"/>
</dbReference>
<dbReference type="EMBL" id="AP029022">
    <property type="protein sequence ID" value="BEV05816.1"/>
    <property type="molecule type" value="Genomic_DNA"/>
</dbReference>
<dbReference type="RefSeq" id="WP_338613260.1">
    <property type="nucleotide sequence ID" value="NZ_AP029022.1"/>
</dbReference>
<evidence type="ECO:0000256" key="1">
    <source>
        <dbReference type="ARBA" id="ARBA00000085"/>
    </source>
</evidence>
<dbReference type="SUPFAM" id="SSF55874">
    <property type="entry name" value="ATPase domain of HSP90 chaperone/DNA topoisomerase II/histidine kinase"/>
    <property type="match status" value="1"/>
</dbReference>
<dbReference type="PROSITE" id="PS50005">
    <property type="entry name" value="TPR"/>
    <property type="match status" value="2"/>
</dbReference>
<feature type="domain" description="Histidine kinase" evidence="11">
    <location>
        <begin position="451"/>
        <end position="637"/>
    </location>
</feature>
<evidence type="ECO:0000259" key="11">
    <source>
        <dbReference type="PROSITE" id="PS50109"/>
    </source>
</evidence>
<dbReference type="InterPro" id="IPR005467">
    <property type="entry name" value="His_kinase_dom"/>
</dbReference>
<evidence type="ECO:0000256" key="7">
    <source>
        <dbReference type="ARBA" id="ARBA00022840"/>
    </source>
</evidence>
<protein>
    <recommendedName>
        <fullName evidence="2">histidine kinase</fullName>
        <ecNumber evidence="2">2.7.13.3</ecNumber>
    </recommendedName>
</protein>
<dbReference type="Gene3D" id="3.30.565.10">
    <property type="entry name" value="Histidine kinase-like ATPase, C-terminal domain"/>
    <property type="match status" value="1"/>
</dbReference>
<evidence type="ECO:0000256" key="3">
    <source>
        <dbReference type="ARBA" id="ARBA00022553"/>
    </source>
</evidence>
<feature type="repeat" description="TPR" evidence="9">
    <location>
        <begin position="110"/>
        <end position="143"/>
    </location>
</feature>
<evidence type="ECO:0000256" key="4">
    <source>
        <dbReference type="ARBA" id="ARBA00022679"/>
    </source>
</evidence>
<sequence>MVYLLFMMKHFILFCLLSSVFFMAQKKDTEIEDFLTKYRRNLITDLDSSVYYINKVKIISERKGDNFYLSKGLYGLGYCFYQKGDIEKAQYYIKKSIPVAFRSDNFQTQALAYNQLGLIENNKSNYQLAIQLFLKSLKISEKRELNEKSFALKNLGNLFLSQNDTIQAIQYFQEDYRFTKEKNLISEQFGSSNNLGMILRKKNPDSALMYFTDALSIARQLDQKKWQYDIHINLAVFFMGDHRKNLAAALSHLKAAKILIEEIGDSSLNFLYYYNLGGYHYKKRQYSEAITYYLKAEKIADNPAIPLDYKISLMDDLNTVFSKNGDYKEAYQYLKIYNKLNDSVFSVEKNRNINEIITRYEVDKKNSQIKLLNQQKELQAKKNKLVIVTSLLSIFILTGFLYFGYKRAQFLKKIRLQENINHQQEKERLLREQELKEMTALVKGQDIERNRIAKDLHDGVAGDLAGIKLLLAKENADLNNKNLDKIQDNISNLFQEIREISHNLSINNLRDKNLKDLLLDLKTIYEQRNEFSFYLYIYPENALDDLSEIKKINLYRILQELLNNISRHAKATEVELSVNRDLNDINIFITDNGVGFSMNEKGVGLKNIQDRLEIISGEINIQSTKDKGTTVIIDLKQ</sequence>
<feature type="repeat" description="TPR" evidence="9">
    <location>
        <begin position="270"/>
        <end position="303"/>
    </location>
</feature>
<dbReference type="SMART" id="SM00387">
    <property type="entry name" value="HATPase_c"/>
    <property type="match status" value="1"/>
</dbReference>
<evidence type="ECO:0000256" key="6">
    <source>
        <dbReference type="ARBA" id="ARBA00022777"/>
    </source>
</evidence>
<reference evidence="12 13" key="1">
    <citation type="journal article" date="2020" name="Microbes Environ.">
        <title>Synthetic bacterial community of duckweed: a simple and stable system to study plant-microbe interactions.</title>
        <authorList>
            <person name="Ishizawa H."/>
            <person name="Tada M."/>
            <person name="Kuroda M."/>
            <person name="Inoue D."/>
            <person name="Futamata H."/>
            <person name="Ike M."/>
        </authorList>
    </citation>
    <scope>NUCLEOTIDE SEQUENCE [LARGE SCALE GENOMIC DNA]</scope>
    <source>
        <strain evidence="12 13">DW100</strain>
    </source>
</reference>
<dbReference type="Pfam" id="PF13424">
    <property type="entry name" value="TPR_12"/>
    <property type="match status" value="1"/>
</dbReference>
<accession>A0ABM8K9V5</accession>
<dbReference type="InterPro" id="IPR011990">
    <property type="entry name" value="TPR-like_helical_dom_sf"/>
</dbReference>
<keyword evidence="5" id="KW-0547">Nucleotide-binding</keyword>
<evidence type="ECO:0000256" key="8">
    <source>
        <dbReference type="ARBA" id="ARBA00023012"/>
    </source>
</evidence>
<evidence type="ECO:0000313" key="13">
    <source>
        <dbReference type="Proteomes" id="UP001380186"/>
    </source>
</evidence>
<dbReference type="Gene3D" id="1.25.40.10">
    <property type="entry name" value="Tetratricopeptide repeat domain"/>
    <property type="match status" value="2"/>
</dbReference>
<comment type="catalytic activity">
    <reaction evidence="1">
        <text>ATP + protein L-histidine = ADP + protein N-phospho-L-histidine.</text>
        <dbReference type="EC" id="2.7.13.3"/>
    </reaction>
</comment>
<evidence type="ECO:0000256" key="5">
    <source>
        <dbReference type="ARBA" id="ARBA00022741"/>
    </source>
</evidence>
<dbReference type="PANTHER" id="PTHR24421">
    <property type="entry name" value="NITRATE/NITRITE SENSOR PROTEIN NARX-RELATED"/>
    <property type="match status" value="1"/>
</dbReference>